<keyword evidence="5" id="KW-1185">Reference proteome</keyword>
<keyword evidence="1" id="KW-0378">Hydrolase</keyword>
<protein>
    <submittedName>
        <fullName evidence="4">Sortase (Surface protein transpeptidase)</fullName>
    </submittedName>
</protein>
<dbReference type="InterPro" id="IPR023365">
    <property type="entry name" value="Sortase_dom-sf"/>
</dbReference>
<dbReference type="STRING" id="683228.GA0070617_3491"/>
<gene>
    <name evidence="4" type="ORF">GA0070617_3491</name>
</gene>
<name>A0A1C6UTK8_9ACTN</name>
<organism evidence="4 5">
    <name type="scientific">Micromonospora yangpuensis</name>
    <dbReference type="NCBI Taxonomy" id="683228"/>
    <lineage>
        <taxon>Bacteria</taxon>
        <taxon>Bacillati</taxon>
        <taxon>Actinomycetota</taxon>
        <taxon>Actinomycetes</taxon>
        <taxon>Micromonosporales</taxon>
        <taxon>Micromonosporaceae</taxon>
        <taxon>Micromonospora</taxon>
    </lineage>
</organism>
<dbReference type="InterPro" id="IPR042001">
    <property type="entry name" value="Sortase_F"/>
</dbReference>
<accession>A0A1C6UTK8</accession>
<dbReference type="SUPFAM" id="SSF63817">
    <property type="entry name" value="Sortase"/>
    <property type="match status" value="1"/>
</dbReference>
<dbReference type="NCBIfam" id="NF033748">
    <property type="entry name" value="class_F_sortase"/>
    <property type="match status" value="1"/>
</dbReference>
<evidence type="ECO:0000256" key="2">
    <source>
        <dbReference type="SAM" id="MobiDB-lite"/>
    </source>
</evidence>
<keyword evidence="3" id="KW-1133">Transmembrane helix</keyword>
<dbReference type="GO" id="GO:0016787">
    <property type="term" value="F:hydrolase activity"/>
    <property type="evidence" value="ECO:0007669"/>
    <property type="project" value="UniProtKB-KW"/>
</dbReference>
<dbReference type="AlphaFoldDB" id="A0A1C6UTK8"/>
<keyword evidence="3" id="KW-0812">Transmembrane</keyword>
<evidence type="ECO:0000256" key="1">
    <source>
        <dbReference type="ARBA" id="ARBA00022801"/>
    </source>
</evidence>
<dbReference type="Proteomes" id="UP000198937">
    <property type="component" value="Unassembled WGS sequence"/>
</dbReference>
<reference evidence="4 5" key="1">
    <citation type="submission" date="2016-06" db="EMBL/GenBank/DDBJ databases">
        <authorList>
            <person name="Kjaerup R.B."/>
            <person name="Dalgaard T.S."/>
            <person name="Juul-Madsen H.R."/>
        </authorList>
    </citation>
    <scope>NUCLEOTIDE SEQUENCE [LARGE SCALE GENOMIC DNA]</scope>
    <source>
        <strain evidence="4 5">DSM 45577</strain>
    </source>
</reference>
<sequence length="236" mass="24105">MSGCAPPPGARPPEPTGSADRTGTSRRPGQPVDWGPLALGLAGVLGVALLVAGLTLAPARPPGPSEAARPAGPALDRPGPAVPALPRAAPVRVTIPAIGVRAQVVPVAADAAGQLEVPPLDRPTVAGWYRLGVSPGEPGNAVLVGHVDSRQTGPAVFFRLGQLRPGDTVEVARADGRSARFTVDGVASYPKEQFPSALVYGGDGTARLRLLTCGGRFDDARRAYLDNTVVFATRIG</sequence>
<dbReference type="Gene3D" id="2.40.260.10">
    <property type="entry name" value="Sortase"/>
    <property type="match status" value="1"/>
</dbReference>
<feature type="region of interest" description="Disordered" evidence="2">
    <location>
        <begin position="1"/>
        <end position="31"/>
    </location>
</feature>
<evidence type="ECO:0000313" key="4">
    <source>
        <dbReference type="EMBL" id="SCL57318.1"/>
    </source>
</evidence>
<dbReference type="InterPro" id="IPR005754">
    <property type="entry name" value="Sortase"/>
</dbReference>
<feature type="transmembrane region" description="Helical" evidence="3">
    <location>
        <begin position="37"/>
        <end position="59"/>
    </location>
</feature>
<dbReference type="EMBL" id="FMIA01000002">
    <property type="protein sequence ID" value="SCL57318.1"/>
    <property type="molecule type" value="Genomic_DNA"/>
</dbReference>
<feature type="compositionally biased region" description="Pro residues" evidence="2">
    <location>
        <begin position="1"/>
        <end position="15"/>
    </location>
</feature>
<dbReference type="Pfam" id="PF04203">
    <property type="entry name" value="Sortase"/>
    <property type="match status" value="1"/>
</dbReference>
<evidence type="ECO:0000256" key="3">
    <source>
        <dbReference type="SAM" id="Phobius"/>
    </source>
</evidence>
<evidence type="ECO:0000313" key="5">
    <source>
        <dbReference type="Proteomes" id="UP000198937"/>
    </source>
</evidence>
<proteinExistence type="predicted"/>
<dbReference type="CDD" id="cd05829">
    <property type="entry name" value="Sortase_F"/>
    <property type="match status" value="1"/>
</dbReference>
<keyword evidence="3" id="KW-0472">Membrane</keyword>
<feature type="region of interest" description="Disordered" evidence="2">
    <location>
        <begin position="59"/>
        <end position="81"/>
    </location>
</feature>